<feature type="non-terminal residue" evidence="4">
    <location>
        <position position="1"/>
    </location>
</feature>
<feature type="compositionally biased region" description="Basic and acidic residues" evidence="1">
    <location>
        <begin position="390"/>
        <end position="416"/>
    </location>
</feature>
<dbReference type="Gene3D" id="1.20.900.10">
    <property type="entry name" value="Dbl homology (DH) domain"/>
    <property type="match status" value="1"/>
</dbReference>
<dbReference type="PROSITE" id="PS50010">
    <property type="entry name" value="DH_2"/>
    <property type="match status" value="1"/>
</dbReference>
<dbReference type="SMART" id="SM00233">
    <property type="entry name" value="PH"/>
    <property type="match status" value="1"/>
</dbReference>
<proteinExistence type="predicted"/>
<evidence type="ECO:0008006" key="6">
    <source>
        <dbReference type="Google" id="ProtNLM"/>
    </source>
</evidence>
<dbReference type="InterPro" id="IPR035899">
    <property type="entry name" value="DBL_dom_sf"/>
</dbReference>
<dbReference type="InterPro" id="IPR001849">
    <property type="entry name" value="PH_domain"/>
</dbReference>
<feature type="compositionally biased region" description="Low complexity" evidence="1">
    <location>
        <begin position="456"/>
        <end position="473"/>
    </location>
</feature>
<protein>
    <recommendedName>
        <fullName evidence="6">Guanine nucleotide exchange factor DBS</fullName>
    </recommendedName>
</protein>
<evidence type="ECO:0000256" key="1">
    <source>
        <dbReference type="SAM" id="MobiDB-lite"/>
    </source>
</evidence>
<dbReference type="GO" id="GO:0005737">
    <property type="term" value="C:cytoplasm"/>
    <property type="evidence" value="ECO:0007669"/>
    <property type="project" value="TreeGrafter"/>
</dbReference>
<dbReference type="InterPro" id="IPR000219">
    <property type="entry name" value="DH_dom"/>
</dbReference>
<dbReference type="EMBL" id="JAVRJZ010000004">
    <property type="protein sequence ID" value="KAK2724109.1"/>
    <property type="molecule type" value="Genomic_DNA"/>
</dbReference>
<dbReference type="Proteomes" id="UP001187531">
    <property type="component" value="Unassembled WGS sequence"/>
</dbReference>
<name>A0AA88LEZ7_ARTSF</name>
<evidence type="ECO:0000259" key="2">
    <source>
        <dbReference type="PROSITE" id="PS50003"/>
    </source>
</evidence>
<keyword evidence="5" id="KW-1185">Reference proteome</keyword>
<reference evidence="4" key="1">
    <citation type="submission" date="2023-07" db="EMBL/GenBank/DDBJ databases">
        <title>Chromosome-level genome assembly of Artemia franciscana.</title>
        <authorList>
            <person name="Jo E."/>
        </authorList>
    </citation>
    <scope>NUCLEOTIDE SEQUENCE</scope>
    <source>
        <tissue evidence="4">Whole body</tissue>
    </source>
</reference>
<dbReference type="Pfam" id="PF00169">
    <property type="entry name" value="PH"/>
    <property type="match status" value="1"/>
</dbReference>
<feature type="domain" description="DH" evidence="3">
    <location>
        <begin position="17"/>
        <end position="192"/>
    </location>
</feature>
<feature type="region of interest" description="Disordered" evidence="1">
    <location>
        <begin position="388"/>
        <end position="418"/>
    </location>
</feature>
<evidence type="ECO:0000313" key="5">
    <source>
        <dbReference type="Proteomes" id="UP001187531"/>
    </source>
</evidence>
<dbReference type="SMART" id="SM00325">
    <property type="entry name" value="RhoGEF"/>
    <property type="match status" value="1"/>
</dbReference>
<dbReference type="SUPFAM" id="SSF50729">
    <property type="entry name" value="PH domain-like"/>
    <property type="match status" value="1"/>
</dbReference>
<comment type="caution">
    <text evidence="4">The sequence shown here is derived from an EMBL/GenBank/DDBJ whole genome shotgun (WGS) entry which is preliminary data.</text>
</comment>
<dbReference type="Gene3D" id="2.30.29.30">
    <property type="entry name" value="Pleckstrin-homology domain (PH domain)/Phosphotyrosine-binding domain (PTB)"/>
    <property type="match status" value="1"/>
</dbReference>
<organism evidence="4 5">
    <name type="scientific">Artemia franciscana</name>
    <name type="common">Brine shrimp</name>
    <name type="synonym">Artemia sanfranciscana</name>
    <dbReference type="NCBI Taxonomy" id="6661"/>
    <lineage>
        <taxon>Eukaryota</taxon>
        <taxon>Metazoa</taxon>
        <taxon>Ecdysozoa</taxon>
        <taxon>Arthropoda</taxon>
        <taxon>Crustacea</taxon>
        <taxon>Branchiopoda</taxon>
        <taxon>Anostraca</taxon>
        <taxon>Artemiidae</taxon>
        <taxon>Artemia</taxon>
    </lineage>
</organism>
<dbReference type="SUPFAM" id="SSF48065">
    <property type="entry name" value="DBL homology domain (DH-domain)"/>
    <property type="match status" value="1"/>
</dbReference>
<dbReference type="GO" id="GO:0005085">
    <property type="term" value="F:guanyl-nucleotide exchange factor activity"/>
    <property type="evidence" value="ECO:0007669"/>
    <property type="project" value="InterPro"/>
</dbReference>
<dbReference type="AlphaFoldDB" id="A0AA88LEZ7"/>
<evidence type="ECO:0000313" key="4">
    <source>
        <dbReference type="EMBL" id="KAK2724109.1"/>
    </source>
</evidence>
<evidence type="ECO:0000259" key="3">
    <source>
        <dbReference type="PROSITE" id="PS50010"/>
    </source>
</evidence>
<accession>A0AA88LEZ7</accession>
<dbReference type="PROSITE" id="PS50003">
    <property type="entry name" value="PH_DOMAIN"/>
    <property type="match status" value="1"/>
</dbReference>
<feature type="domain" description="PH" evidence="2">
    <location>
        <begin position="222"/>
        <end position="314"/>
    </location>
</feature>
<dbReference type="PANTHER" id="PTHR12673:SF159">
    <property type="entry name" value="LD03170P"/>
    <property type="match status" value="1"/>
</dbReference>
<dbReference type="InterPro" id="IPR011993">
    <property type="entry name" value="PH-like_dom_sf"/>
</dbReference>
<dbReference type="Pfam" id="PF00621">
    <property type="entry name" value="RhoGEF"/>
    <property type="match status" value="1"/>
</dbReference>
<gene>
    <name evidence="4" type="ORF">QYM36_002450</name>
</gene>
<dbReference type="InterPro" id="IPR051092">
    <property type="entry name" value="FYVE_RhoGEF_PH"/>
</dbReference>
<dbReference type="PANTHER" id="PTHR12673">
    <property type="entry name" value="FACIOGENITAL DYSPLASIA PROTEIN"/>
    <property type="match status" value="1"/>
</dbReference>
<feature type="region of interest" description="Disordered" evidence="1">
    <location>
        <begin position="432"/>
        <end position="473"/>
    </location>
</feature>
<sequence length="473" mass="54446">KFKSKNNDRFVMEGNFKIQRVLKEIRDSEEAYLKQLTLLKTFFAEPSSDILDKKDHLLIFGHLDPIYETNAVLIHAMDTTIEGISKAFISTGPFLKLYSAYAQDYERIIARLEALKKTRKDFLCFLLRQESRPEVGCKLESLLITPIQRIPRYKLLLSELLSLCNEDDRGYFHGLKAALSNIEIVANHLNMSICRHDDIKRMVELQKRLQDNDPQIIAPGRKIVYEGKVLKISKTGCGKQERYIYLFNDVLMYTKKKQNNGLECCCLLPLKECTVEKYAGSIFKVQCKDETLIFLPEKPEDAVEWIKQIQNAIDQVQEKSRTLLKDDSFTEPLRNENLKSVRRAAEVVLRHSFHFSPTRTRNSAESPRPSSLMATSLSRLSFFSEGLSELPKESNTDPQRKEFSSPRIVSEEEKLKRPVSPVQLPKFFPVSCPGTSPLKFFSPKRKKKKEENATDTKSSFPTVVFSSPSIDDW</sequence>